<keyword evidence="4" id="KW-0812">Transmembrane</keyword>
<accession>A0A662Z9J0</accession>
<sequence length="349" mass="37714">MKLNVLAVAVVTAFAMGSANAALPDSWTVGGALGWAHMYDHKFPKSMTEDNVDVAMDWGRNGYGIKLFGEYNFTDWFGLGLGYNYIGGQDGYLKGTVAGESFKEGSKMHFNIAELYGKFGYTFDDNGSDVFFKAGPTYNWGSWAGEKSHKVGGVVGVGVTYAFTRNLAIRAGYDYFFRVAKVDFSDVNGYDDERMDEGLLYLGFQYTFGGPAAPAPVQKVKATQTHTLDAGVLFPFDSAKLSSEGQSAVANVVQSANSMENPEFEVYGYTDRIGSDAYNLKLSDKRADAVSAELQNNGITPKVSDGKGKANPVTGNKCDGVKGRKALIDCLAPDRRVEIVVTGETTQAK</sequence>
<dbReference type="InterPro" id="IPR027385">
    <property type="entry name" value="Beta-barrel_OMP"/>
</dbReference>
<dbReference type="InterPro" id="IPR006664">
    <property type="entry name" value="OMP_bac"/>
</dbReference>
<dbReference type="Proteomes" id="UP000243374">
    <property type="component" value="Unassembled WGS sequence"/>
</dbReference>
<dbReference type="SUPFAM" id="SSF56925">
    <property type="entry name" value="OMPA-like"/>
    <property type="match status" value="1"/>
</dbReference>
<dbReference type="GO" id="GO:0046930">
    <property type="term" value="C:pore complex"/>
    <property type="evidence" value="ECO:0007669"/>
    <property type="project" value="UniProtKB-KW"/>
</dbReference>
<keyword evidence="6" id="KW-0406">Ion transport</keyword>
<reference evidence="13 14" key="1">
    <citation type="submission" date="2016-10" db="EMBL/GenBank/DDBJ databases">
        <authorList>
            <person name="Varghese N."/>
            <person name="Submissions S."/>
        </authorList>
    </citation>
    <scope>NUCLEOTIDE SEQUENCE [LARGE SCALE GENOMIC DNA]</scope>
    <source>
        <strain evidence="13 14">22B</strain>
    </source>
</reference>
<feature type="chain" id="PRO_5024954367" evidence="11">
    <location>
        <begin position="22"/>
        <end position="349"/>
    </location>
</feature>
<dbReference type="InterPro" id="IPR006665">
    <property type="entry name" value="OmpA-like"/>
</dbReference>
<keyword evidence="7" id="KW-0626">Porin</keyword>
<dbReference type="Gene3D" id="2.40.160.20">
    <property type="match status" value="1"/>
</dbReference>
<dbReference type="GO" id="GO:0009279">
    <property type="term" value="C:cell outer membrane"/>
    <property type="evidence" value="ECO:0007669"/>
    <property type="project" value="UniProtKB-SubCell"/>
</dbReference>
<dbReference type="CDD" id="cd07185">
    <property type="entry name" value="OmpA_C-like"/>
    <property type="match status" value="1"/>
</dbReference>
<dbReference type="PANTHER" id="PTHR30329:SF21">
    <property type="entry name" value="LIPOPROTEIN YIAD-RELATED"/>
    <property type="match status" value="1"/>
</dbReference>
<name>A0A662Z9J0_9GAMM</name>
<evidence type="ECO:0000256" key="8">
    <source>
        <dbReference type="ARBA" id="ARBA00023136"/>
    </source>
</evidence>
<organism evidence="13 14">
    <name type="scientific">Succinivibrio dextrinosolvens</name>
    <dbReference type="NCBI Taxonomy" id="83771"/>
    <lineage>
        <taxon>Bacteria</taxon>
        <taxon>Pseudomonadati</taxon>
        <taxon>Pseudomonadota</taxon>
        <taxon>Gammaproteobacteria</taxon>
        <taxon>Aeromonadales</taxon>
        <taxon>Succinivibrionaceae</taxon>
        <taxon>Succinivibrio</taxon>
    </lineage>
</organism>
<dbReference type="Pfam" id="PF00691">
    <property type="entry name" value="OmpA"/>
    <property type="match status" value="1"/>
</dbReference>
<dbReference type="InterPro" id="IPR002368">
    <property type="entry name" value="OmpA"/>
</dbReference>
<protein>
    <submittedName>
        <fullName evidence="13">OmpA-OmpF porin, OOP family</fullName>
    </submittedName>
</protein>
<dbReference type="PRINTS" id="PR01021">
    <property type="entry name" value="OMPADOMAIN"/>
</dbReference>
<dbReference type="InterPro" id="IPR050330">
    <property type="entry name" value="Bact_OuterMem_StrucFunc"/>
</dbReference>
<dbReference type="OrthoDB" id="1149075at2"/>
<evidence type="ECO:0000256" key="11">
    <source>
        <dbReference type="SAM" id="SignalP"/>
    </source>
</evidence>
<evidence type="ECO:0000259" key="12">
    <source>
        <dbReference type="PROSITE" id="PS51123"/>
    </source>
</evidence>
<dbReference type="PRINTS" id="PR01022">
    <property type="entry name" value="OUTRMMBRANEA"/>
</dbReference>
<dbReference type="InterPro" id="IPR036737">
    <property type="entry name" value="OmpA-like_sf"/>
</dbReference>
<evidence type="ECO:0000313" key="13">
    <source>
        <dbReference type="EMBL" id="SFJ91077.1"/>
    </source>
</evidence>
<evidence type="ECO:0000256" key="7">
    <source>
        <dbReference type="ARBA" id="ARBA00023114"/>
    </source>
</evidence>
<dbReference type="GO" id="GO:0006811">
    <property type="term" value="P:monoatomic ion transport"/>
    <property type="evidence" value="ECO:0007669"/>
    <property type="project" value="UniProtKB-KW"/>
</dbReference>
<keyword evidence="8 10" id="KW-0472">Membrane</keyword>
<dbReference type="Gene3D" id="3.30.1330.60">
    <property type="entry name" value="OmpA-like domain"/>
    <property type="match status" value="1"/>
</dbReference>
<dbReference type="GO" id="GO:0015288">
    <property type="term" value="F:porin activity"/>
    <property type="evidence" value="ECO:0007669"/>
    <property type="project" value="UniProtKB-KW"/>
</dbReference>
<dbReference type="AlphaFoldDB" id="A0A662Z9J0"/>
<evidence type="ECO:0000256" key="6">
    <source>
        <dbReference type="ARBA" id="ARBA00023065"/>
    </source>
</evidence>
<gene>
    <name evidence="13" type="ORF">SAMN04487865_100723</name>
</gene>
<dbReference type="PROSITE" id="PS51123">
    <property type="entry name" value="OMPA_2"/>
    <property type="match status" value="1"/>
</dbReference>
<comment type="subcellular location">
    <subcellularLocation>
        <location evidence="1">Cell outer membrane</location>
        <topology evidence="1">Multi-pass membrane protein</topology>
    </subcellularLocation>
</comment>
<dbReference type="InterPro" id="IPR011250">
    <property type="entry name" value="OMP/PagP_B-barrel"/>
</dbReference>
<dbReference type="EMBL" id="FOSF01000007">
    <property type="protein sequence ID" value="SFJ91077.1"/>
    <property type="molecule type" value="Genomic_DNA"/>
</dbReference>
<dbReference type="RefSeq" id="WP_074839386.1">
    <property type="nucleotide sequence ID" value="NZ_CP047056.1"/>
</dbReference>
<evidence type="ECO:0000256" key="10">
    <source>
        <dbReference type="PROSITE-ProRule" id="PRU00473"/>
    </source>
</evidence>
<keyword evidence="2" id="KW-0813">Transport</keyword>
<feature type="domain" description="OmpA-like" evidence="12">
    <location>
        <begin position="221"/>
        <end position="345"/>
    </location>
</feature>
<evidence type="ECO:0000256" key="3">
    <source>
        <dbReference type="ARBA" id="ARBA00022452"/>
    </source>
</evidence>
<keyword evidence="5 11" id="KW-0732">Signal</keyword>
<dbReference type="PANTHER" id="PTHR30329">
    <property type="entry name" value="STATOR ELEMENT OF FLAGELLAR MOTOR COMPLEX"/>
    <property type="match status" value="1"/>
</dbReference>
<evidence type="ECO:0000256" key="4">
    <source>
        <dbReference type="ARBA" id="ARBA00022692"/>
    </source>
</evidence>
<evidence type="ECO:0000256" key="1">
    <source>
        <dbReference type="ARBA" id="ARBA00004571"/>
    </source>
</evidence>
<evidence type="ECO:0000256" key="9">
    <source>
        <dbReference type="ARBA" id="ARBA00023237"/>
    </source>
</evidence>
<keyword evidence="14" id="KW-1185">Reference proteome</keyword>
<proteinExistence type="predicted"/>
<dbReference type="SUPFAM" id="SSF103088">
    <property type="entry name" value="OmpA-like"/>
    <property type="match status" value="1"/>
</dbReference>
<dbReference type="Pfam" id="PF13505">
    <property type="entry name" value="OMP_b-brl"/>
    <property type="match status" value="1"/>
</dbReference>
<evidence type="ECO:0000313" key="14">
    <source>
        <dbReference type="Proteomes" id="UP000243374"/>
    </source>
</evidence>
<keyword evidence="3" id="KW-1134">Transmembrane beta strand</keyword>
<evidence type="ECO:0000256" key="2">
    <source>
        <dbReference type="ARBA" id="ARBA00022448"/>
    </source>
</evidence>
<feature type="signal peptide" evidence="11">
    <location>
        <begin position="1"/>
        <end position="21"/>
    </location>
</feature>
<keyword evidence="9" id="KW-0998">Cell outer membrane</keyword>
<evidence type="ECO:0000256" key="5">
    <source>
        <dbReference type="ARBA" id="ARBA00022729"/>
    </source>
</evidence>